<keyword evidence="2" id="KW-0479">Metal-binding</keyword>
<organism evidence="6 7">
    <name type="scientific">Bordetella genomosp. 1</name>
    <dbReference type="NCBI Taxonomy" id="1395607"/>
    <lineage>
        <taxon>Bacteria</taxon>
        <taxon>Pseudomonadati</taxon>
        <taxon>Pseudomonadota</taxon>
        <taxon>Betaproteobacteria</taxon>
        <taxon>Burkholderiales</taxon>
        <taxon>Alcaligenaceae</taxon>
        <taxon>Bordetella</taxon>
    </lineage>
</organism>
<dbReference type="InterPro" id="IPR011650">
    <property type="entry name" value="Peptidase_M20_dimer"/>
</dbReference>
<evidence type="ECO:0000313" key="7">
    <source>
        <dbReference type="Proteomes" id="UP000217005"/>
    </source>
</evidence>
<dbReference type="Proteomes" id="UP000217005">
    <property type="component" value="Unassembled WGS sequence"/>
</dbReference>
<accession>A0A261SNV5</accession>
<dbReference type="EMBL" id="NEVL01000002">
    <property type="protein sequence ID" value="OZI39058.1"/>
    <property type="molecule type" value="Genomic_DNA"/>
</dbReference>
<dbReference type="GO" id="GO:0016787">
    <property type="term" value="F:hydrolase activity"/>
    <property type="evidence" value="ECO:0007669"/>
    <property type="project" value="UniProtKB-KW"/>
</dbReference>
<dbReference type="PANTHER" id="PTHR43808">
    <property type="entry name" value="ACETYLORNITHINE DEACETYLASE"/>
    <property type="match status" value="1"/>
</dbReference>
<protein>
    <submittedName>
        <fullName evidence="6">Peptidase M20</fullName>
    </submittedName>
</protein>
<dbReference type="GO" id="GO:0046872">
    <property type="term" value="F:metal ion binding"/>
    <property type="evidence" value="ECO:0007669"/>
    <property type="project" value="UniProtKB-KW"/>
</dbReference>
<dbReference type="InterPro" id="IPR036264">
    <property type="entry name" value="Bact_exopeptidase_dim_dom"/>
</dbReference>
<keyword evidence="3" id="KW-0378">Hydrolase</keyword>
<name>A0A261SNV5_9BORD</name>
<keyword evidence="4" id="KW-0862">Zinc</keyword>
<dbReference type="InterPro" id="IPR002933">
    <property type="entry name" value="Peptidase_M20"/>
</dbReference>
<reference evidence="6 7" key="1">
    <citation type="submission" date="2017-05" db="EMBL/GenBank/DDBJ databases">
        <title>Complete and WGS of Bordetella genogroups.</title>
        <authorList>
            <person name="Spilker T."/>
            <person name="LiPuma J."/>
        </authorList>
    </citation>
    <scope>NUCLEOTIDE SEQUENCE [LARGE SCALE GENOMIC DNA]</scope>
    <source>
        <strain evidence="6 7">AU17610</strain>
    </source>
</reference>
<evidence type="ECO:0000313" key="6">
    <source>
        <dbReference type="EMBL" id="OZI39058.1"/>
    </source>
</evidence>
<dbReference type="SUPFAM" id="SSF53187">
    <property type="entry name" value="Zn-dependent exopeptidases"/>
    <property type="match status" value="1"/>
</dbReference>
<dbReference type="RefSeq" id="WP_094825433.1">
    <property type="nucleotide sequence ID" value="NZ_NEVL01000002.1"/>
</dbReference>
<gene>
    <name evidence="6" type="ORF">CEG14_05875</name>
</gene>
<evidence type="ECO:0000256" key="4">
    <source>
        <dbReference type="ARBA" id="ARBA00022833"/>
    </source>
</evidence>
<dbReference type="Gene3D" id="3.30.70.360">
    <property type="match status" value="1"/>
</dbReference>
<dbReference type="AlphaFoldDB" id="A0A261SNV5"/>
<evidence type="ECO:0000256" key="2">
    <source>
        <dbReference type="ARBA" id="ARBA00022723"/>
    </source>
</evidence>
<proteinExistence type="predicted"/>
<dbReference type="Gene3D" id="3.40.630.10">
    <property type="entry name" value="Zn peptidases"/>
    <property type="match status" value="1"/>
</dbReference>
<evidence type="ECO:0000256" key="1">
    <source>
        <dbReference type="ARBA" id="ARBA00001947"/>
    </source>
</evidence>
<evidence type="ECO:0000259" key="5">
    <source>
        <dbReference type="Pfam" id="PF07687"/>
    </source>
</evidence>
<comment type="cofactor">
    <cofactor evidence="1">
        <name>Zn(2+)</name>
        <dbReference type="ChEBI" id="CHEBI:29105"/>
    </cofactor>
</comment>
<dbReference type="PROSITE" id="PS00758">
    <property type="entry name" value="ARGE_DAPE_CPG2_1"/>
    <property type="match status" value="1"/>
</dbReference>
<dbReference type="InterPro" id="IPR001261">
    <property type="entry name" value="ArgE/DapE_CS"/>
</dbReference>
<dbReference type="OrthoDB" id="7055905at2"/>
<comment type="caution">
    <text evidence="6">The sequence shown here is derived from an EMBL/GenBank/DDBJ whole genome shotgun (WGS) entry which is preliminary data.</text>
</comment>
<sequence>MSTPLAGPALDALIGRFLEEQHPAQIAFLRELVRVPSDNPPGDCAPHGARAQALLTELGLTVHAHPVPADRVHANGMRSATNLIVRKTFGQGGPVIALNAHGDVVPPGDGWTHDPYGGEVVDDPHHGPVMFGRGVAVSKSDFATYTWALLALQHAQAHGADLHGALELHFTYDEEAGGEIGPGLIMAQGLSKPDYVISAGFGYGITSAHNGCLHVEVTVRGKQAHAAMPHTGVDALEAATHILRALYDHRAVLARKHSAVPGIDTPGLTVGLIAGGINTNVVPDRVTFRVDRRMIPEESGFDAEGELRALVQAAAAARPGIEVDVRRIMQAEPLAELPGVEALIAPFAARAQSVFGVEIPVHGVPLYTDARHYTHHGVPTVLYGAGPRTLMDARGHNTDENLRLNDLLKATQVVALAVSDMLRAR</sequence>
<dbReference type="Pfam" id="PF07687">
    <property type="entry name" value="M20_dimer"/>
    <property type="match status" value="1"/>
</dbReference>
<dbReference type="SUPFAM" id="SSF55031">
    <property type="entry name" value="Bacterial exopeptidase dimerisation domain"/>
    <property type="match status" value="1"/>
</dbReference>
<dbReference type="InterPro" id="IPR050072">
    <property type="entry name" value="Peptidase_M20A"/>
</dbReference>
<feature type="domain" description="Peptidase M20 dimerisation" evidence="5">
    <location>
        <begin position="208"/>
        <end position="316"/>
    </location>
</feature>
<evidence type="ECO:0000256" key="3">
    <source>
        <dbReference type="ARBA" id="ARBA00022801"/>
    </source>
</evidence>
<dbReference type="Pfam" id="PF01546">
    <property type="entry name" value="Peptidase_M20"/>
    <property type="match status" value="1"/>
</dbReference>